<dbReference type="SUPFAM" id="SSF46934">
    <property type="entry name" value="UBA-like"/>
    <property type="match status" value="1"/>
</dbReference>
<evidence type="ECO:0000256" key="6">
    <source>
        <dbReference type="ARBA" id="ARBA00034494"/>
    </source>
</evidence>
<dbReference type="Gene3D" id="3.30.2160.10">
    <property type="entry name" value="Hect, E3 ligase catalytic domain"/>
    <property type="match status" value="1"/>
</dbReference>
<dbReference type="PROSITE" id="PS50030">
    <property type="entry name" value="UBA"/>
    <property type="match status" value="1"/>
</dbReference>
<evidence type="ECO:0000256" key="1">
    <source>
        <dbReference type="ARBA" id="ARBA00000885"/>
    </source>
</evidence>
<comment type="caution">
    <text evidence="11">The sequence shown here is derived from an EMBL/GenBank/DDBJ whole genome shotgun (WGS) entry which is preliminary data.</text>
</comment>
<protein>
    <recommendedName>
        <fullName evidence="3">HECT-type E3 ubiquitin transferase</fullName>
        <ecNumber evidence="3">2.3.2.26</ecNumber>
    </recommendedName>
</protein>
<dbReference type="CDD" id="cd14327">
    <property type="entry name" value="UBA_atUPL1_2_like"/>
    <property type="match status" value="1"/>
</dbReference>
<feature type="domain" description="HECT" evidence="10">
    <location>
        <begin position="2662"/>
        <end position="2972"/>
    </location>
</feature>
<dbReference type="PANTHER" id="PTHR11254:SF67">
    <property type="entry name" value="E3 UBIQUITIN-PROTEIN LIGASE HUWE1"/>
    <property type="match status" value="1"/>
</dbReference>
<evidence type="ECO:0000313" key="11">
    <source>
        <dbReference type="EMBL" id="KAG0455688.1"/>
    </source>
</evidence>
<dbReference type="GO" id="GO:0005737">
    <property type="term" value="C:cytoplasm"/>
    <property type="evidence" value="ECO:0007669"/>
    <property type="project" value="TreeGrafter"/>
</dbReference>
<comment type="pathway">
    <text evidence="2">Protein modification; protein ubiquitination.</text>
</comment>
<feature type="active site" description="Glycyl thioester intermediate" evidence="7">
    <location>
        <position position="2970"/>
    </location>
</feature>
<organism evidence="11 12">
    <name type="scientific">Vanilla planifolia</name>
    <name type="common">Vanilla</name>
    <dbReference type="NCBI Taxonomy" id="51239"/>
    <lineage>
        <taxon>Eukaryota</taxon>
        <taxon>Viridiplantae</taxon>
        <taxon>Streptophyta</taxon>
        <taxon>Embryophyta</taxon>
        <taxon>Tracheophyta</taxon>
        <taxon>Spermatophyta</taxon>
        <taxon>Magnoliopsida</taxon>
        <taxon>Liliopsida</taxon>
        <taxon>Asparagales</taxon>
        <taxon>Orchidaceae</taxon>
        <taxon>Vanilloideae</taxon>
        <taxon>Vanilleae</taxon>
        <taxon>Vanilla</taxon>
    </lineage>
</organism>
<evidence type="ECO:0000256" key="3">
    <source>
        <dbReference type="ARBA" id="ARBA00012485"/>
    </source>
</evidence>
<dbReference type="FunFam" id="3.90.1750.10:FF:000003">
    <property type="entry name" value="E3 ubiquitin-protein ligase UPL1"/>
    <property type="match status" value="1"/>
</dbReference>
<dbReference type="GO" id="GO:0000209">
    <property type="term" value="P:protein polyubiquitination"/>
    <property type="evidence" value="ECO:0007669"/>
    <property type="project" value="TreeGrafter"/>
</dbReference>
<dbReference type="InterPro" id="IPR025527">
    <property type="entry name" value="HUWE1/Rev1_UBM"/>
</dbReference>
<dbReference type="CDD" id="cd00078">
    <property type="entry name" value="HECTc"/>
    <property type="match status" value="1"/>
</dbReference>
<dbReference type="Pfam" id="PF22562">
    <property type="entry name" value="UBA_7"/>
    <property type="match status" value="1"/>
</dbReference>
<dbReference type="Gene3D" id="3.90.1750.10">
    <property type="entry name" value="Hect, E3 ligase catalytic domains"/>
    <property type="match status" value="1"/>
</dbReference>
<evidence type="ECO:0000256" key="7">
    <source>
        <dbReference type="PROSITE-ProRule" id="PRU00104"/>
    </source>
</evidence>
<evidence type="ECO:0000259" key="9">
    <source>
        <dbReference type="PROSITE" id="PS50030"/>
    </source>
</evidence>
<proteinExistence type="inferred from homology"/>
<gene>
    <name evidence="11" type="ORF">HPP92_023476</name>
</gene>
<dbReference type="InterPro" id="IPR035983">
    <property type="entry name" value="Hect_E3_ubiquitin_ligase"/>
</dbReference>
<dbReference type="GO" id="GO:0006511">
    <property type="term" value="P:ubiquitin-dependent protein catabolic process"/>
    <property type="evidence" value="ECO:0007669"/>
    <property type="project" value="TreeGrafter"/>
</dbReference>
<evidence type="ECO:0000259" key="10">
    <source>
        <dbReference type="PROSITE" id="PS50237"/>
    </source>
</evidence>
<comment type="similarity">
    <text evidence="6">Belongs to the UPL family. TOM1/PTR1 subfamily.</text>
</comment>
<dbReference type="Gene3D" id="6.10.250.1630">
    <property type="match status" value="1"/>
</dbReference>
<dbReference type="Pfam" id="PF00632">
    <property type="entry name" value="HECT"/>
    <property type="match status" value="1"/>
</dbReference>
<dbReference type="InterPro" id="IPR010314">
    <property type="entry name" value="E3_Ub_ligase_DUF913"/>
</dbReference>
<dbReference type="Pfam" id="PF14377">
    <property type="entry name" value="UBM"/>
    <property type="match status" value="3"/>
</dbReference>
<dbReference type="InterPro" id="IPR000569">
    <property type="entry name" value="HECT_dom"/>
</dbReference>
<dbReference type="FunFam" id="3.30.2160.10:FF:000001">
    <property type="entry name" value="E3 ubiquitin-protein ligase NEDD4-like"/>
    <property type="match status" value="1"/>
</dbReference>
<evidence type="ECO:0000256" key="4">
    <source>
        <dbReference type="ARBA" id="ARBA00022679"/>
    </source>
</evidence>
<comment type="catalytic activity">
    <reaction evidence="1">
        <text>S-ubiquitinyl-[E2 ubiquitin-conjugating enzyme]-L-cysteine + [acceptor protein]-L-lysine = [E2 ubiquitin-conjugating enzyme]-L-cysteine + N(6)-ubiquitinyl-[acceptor protein]-L-lysine.</text>
        <dbReference type="EC" id="2.3.2.26"/>
    </reaction>
</comment>
<dbReference type="PROSITE" id="PS50237">
    <property type="entry name" value="HECT"/>
    <property type="match status" value="1"/>
</dbReference>
<feature type="region of interest" description="Disordered" evidence="8">
    <location>
        <begin position="1386"/>
        <end position="1407"/>
    </location>
</feature>
<evidence type="ECO:0000256" key="5">
    <source>
        <dbReference type="ARBA" id="ARBA00022786"/>
    </source>
</evidence>
<accession>A0A835PQX5</accession>
<dbReference type="InterPro" id="IPR015940">
    <property type="entry name" value="UBA"/>
</dbReference>
<dbReference type="GO" id="GO:0061630">
    <property type="term" value="F:ubiquitin protein ligase activity"/>
    <property type="evidence" value="ECO:0007669"/>
    <property type="project" value="UniProtKB-EC"/>
</dbReference>
<evidence type="ECO:0000313" key="12">
    <source>
        <dbReference type="Proteomes" id="UP000639772"/>
    </source>
</evidence>
<name>A0A835PQX5_VANPL</name>
<evidence type="ECO:0000256" key="8">
    <source>
        <dbReference type="SAM" id="MobiDB-lite"/>
    </source>
</evidence>
<feature type="region of interest" description="Disordered" evidence="8">
    <location>
        <begin position="265"/>
        <end position="289"/>
    </location>
</feature>
<dbReference type="Pfam" id="PF06025">
    <property type="entry name" value="DUF913"/>
    <property type="match status" value="2"/>
</dbReference>
<dbReference type="Gene3D" id="1.10.8.10">
    <property type="entry name" value="DNA helicase RuvA subunit, C-terminal domain"/>
    <property type="match status" value="1"/>
</dbReference>
<dbReference type="PANTHER" id="PTHR11254">
    <property type="entry name" value="HECT DOMAIN UBIQUITIN-PROTEIN LIGASE"/>
    <property type="match status" value="1"/>
</dbReference>
<evidence type="ECO:0000256" key="2">
    <source>
        <dbReference type="ARBA" id="ARBA00004906"/>
    </source>
</evidence>
<dbReference type="FunFam" id="3.90.1750.10:FF:000026">
    <property type="entry name" value="E3 ubiquitin-protein ligase HACE1"/>
    <property type="match status" value="1"/>
</dbReference>
<dbReference type="OrthoDB" id="8068875at2759"/>
<keyword evidence="4" id="KW-0808">Transferase</keyword>
<keyword evidence="5 7" id="KW-0833">Ubl conjugation pathway</keyword>
<feature type="domain" description="UBA" evidence="9">
    <location>
        <begin position="642"/>
        <end position="683"/>
    </location>
</feature>
<dbReference type="Gene3D" id="3.30.2410.10">
    <property type="entry name" value="Hect, E3 ligase catalytic domain"/>
    <property type="match status" value="1"/>
</dbReference>
<dbReference type="InterPro" id="IPR009060">
    <property type="entry name" value="UBA-like_sf"/>
</dbReference>
<dbReference type="SMART" id="SM00165">
    <property type="entry name" value="UBA"/>
    <property type="match status" value="1"/>
</dbReference>
<dbReference type="SMART" id="SM00119">
    <property type="entry name" value="HECTc"/>
    <property type="match status" value="1"/>
</dbReference>
<dbReference type="EC" id="2.3.2.26" evidence="3"/>
<dbReference type="EMBL" id="JADCNM010000013">
    <property type="protein sequence ID" value="KAG0455688.1"/>
    <property type="molecule type" value="Genomic_DNA"/>
</dbReference>
<dbReference type="Proteomes" id="UP000639772">
    <property type="component" value="Chromosome 13"/>
</dbReference>
<feature type="compositionally biased region" description="Basic and acidic residues" evidence="8">
    <location>
        <begin position="1388"/>
        <end position="1399"/>
    </location>
</feature>
<feature type="compositionally biased region" description="Acidic residues" evidence="8">
    <location>
        <begin position="1441"/>
        <end position="1468"/>
    </location>
</feature>
<dbReference type="SUPFAM" id="SSF56204">
    <property type="entry name" value="Hect, E3 ligase catalytic domain"/>
    <property type="match status" value="1"/>
</dbReference>
<feature type="region of interest" description="Disordered" evidence="8">
    <location>
        <begin position="1434"/>
        <end position="1468"/>
    </location>
</feature>
<dbReference type="InterPro" id="IPR050409">
    <property type="entry name" value="E3_ubiq-protein_ligase"/>
</dbReference>
<sequence length="2981" mass="328070">MSDLIHKDPTCYPVLDAADVPQAFLDTVMNGVLCSSEAVACMLQCLDAICLNNAGLQLVKDRNALRGTYRVGELEQAVEASSEALSSETDMFVPECISNTARFLETVLQNADVCRLFIEKKGIEAVLKLFTLPSIPISVSIGQSVSFAFKNFSPQHSVALARAVCSFVREHLKLANELLNEIFDSKLIEVENGKQMEVLRCMCTLEGLLSLTNFLLKGITSMMFELGSCDADMLIELGKTYRAVLWQISLSSDFKGDKKHATDKEIGLGDASVSNSTGRESDEEGSNATNVRYMNPASVRNSISLFSAEHDFVSYASMGNSRNVHRHGRHGLSRIRGGRISRPLDISHSDSEFSAGISNNSLMLQFKKRSPFALVSEVLLKLAFTIRSVLASIVKGLGARRRTDSSSLSPTSKNLVIALAKVFHDALTYSGHASPGIELLLSVKCQYLGMVVEDIGLLVFDSRRRSCSAALVNSFYVNGTFKEILMTFEATSQLLWTLPFPFLNPIHQQVTFVDGSKSSENCWILDTLQRYCRLLEYHVSSSLLLSPSAPSQAQLLVQPVATGLSIGLFPIPRDPEAFVRMLQSQVLNVILPIWNHPKFPNCSPAFVSAVVSLVTHIYSGVGNTKRGHGLTGRSGPRVHARPLDEGTIATIVEMGFSRVRAEEALRNVGTNSVEIATDWLFNHPEEFVQEDMQLAQALALSLGSSSETSKDDGGEVTKHVFIEDKGAEEPPLDEILCVSMKLFQSSNALVHPLTDFLVTVCNRNKGEDRPRVVSYLIQQMKHHTMDFPKDIELLCSISHMLALLLSEESNTREVAAGNGLVSSTIDTLENTRVREDLETESAKTKFVSILLLVLNCMLQPKTNVPEECYDTFSKSLSSSSKADVSVSVPVSTKEMKTASDNPVKETDNLFEKILGKSTGYFSFEESRRAIAITCDFLKQPLTAMIMQAGLQLCARLTKTYVIASQFLENGGLSALFKLPMCYIFPWFDTLASTIVRHLLEDPQTLQTAMELEIRQTLSGSHSRLASRLSPRLFLTSMAPVISRDPATFMRAVATVCQLESSGGRTSIVLLKEKDKDKTRAVVTENGTSASEPLRLFENRSTDSTIKCSRGHKRIPPSLSLVIDQLLEIVMSYPPTKKAEDSTSSLSHMDVDEQVIKEKGKSKVDELMVDSDGFSDKSTLLAKATFVLRLLSDILLMYVHAVGVVLKRDSEMCSIRARGHGGFTGYAGVIHHILHDLVPLSSEKATENSDEWRKKLSEKASWIFLHLLTWYILYCPKNSSGNAPGPACSPDIARTMIDSGMVQALSNIIGCLDLDHPDASKVVNLMLKALESLTRAANASDQMLKLDAPNKKRSSCTHEIIDNNTVAGTTELDRNVHHDDAVVAAQTEDQQHEMEVDRETNVANPNTNGVQYMHLDVDEDGVLRNTNDVRLDFRVEQHMDDEMGEDEDMGDDGDEDDEDDEEDDEDDEDIAEDGAGLISLADTDVDDHDDNGMGDTYNNDMIDEVENDLPDNHVIEVRWREGLIDLNQLRALRGPVDASSIINVTSEPSRGLSTDDLFSFHRSLGLDRRHQSGRTYVDMSGFDGNAFQHPLLLRPSGSGDAGPSVWSSSGSLSRNLGLLFGNSDVTNLYMFDSGLHSEHAAANIFGNQLGGSAPPASIDFSFGMGSLHMGGRRVAGGNRWTDDGQPHVGTHAAAIAQAVEEQFVSHLHGLSFVNNTQTQIPSVHSAVQNDQSSLLISNNQPTVRTENHLIEVHGIRQEETGQESAHPLDDVNTDIVAADYENEAALGAVFPNAPNESAVNFPEGTFGCNEVGLTAITSEDVPDTVVPSADLRNSNQQMLTDSEVFAQAEGTEPLGEFRMGSTCFESQSSSLAIIDSGSILDTRDEHAGTSCGSANFDMNAADFVGNQVDGLVPTSRGQLSPMHDAVLPQEASQRNLLNANGDLVNVNAIDPTFLEALPEDLRAEVLASQQAQSSQTASYAPPIAEDIDPEFLAALPPDIQAEVLAQQRAQRDGHIHQGQGQPVDMDNASIIATFAPELREEVLLTSSDAVLSALPSALLAEAQMLRDRAASHYSARSSLFSGSPRVGVRRLAVDRPVMMDRGVGGATNGRTTSAIASNLNAKEINGMPLVDSNSLKALIRLLGLAQPLGKGLLQRLLLNLCTHSGTRACLVMLLVDIIRPEAGLPPLFARRILEMLTYLATNHTSVANILFYFDPLVASECTSSNIHLGMKEEKTKEKASVPKDTSAFERDDIPLVILLKLLNRPLFLRSSAHLEQVMNLIQVIVYNAVSRIDCEPQSIPDASNFETIKDISPSDGLKHSTVLEQNHAQDFNSSPSNLQASSGEKSFSPYDIFLQVPKPDLCNLCQILAQTGLSEKVYSLVADVMEKLAFVVAPHRKFFAVELAELAHNLSISAVGELLTLRSKNMLDISAGSMAGASFLRVVRTLSSLIIVDGVKSEEVIQDHEEHSILFNLNVALETLWLELSDCITAMEAKLGQNSTFSSTMPDAAHIFPDRSSVFPLPHGAQRLLPFIEAFFVICERLQTNQIMLGDDGTTTWEVKECAGTSSSPHAKGIATVSLTFSRIVEKHRRLLNVFIRQNPGLLERSLCMMLKVPRLIDFDNKRAHFRSRVRQQHDQYSSAPLRISVRRAYVLEDSYNQLRLRSTQDLKGRLTVQFQGEEGIDAGGLTREWYQLLSRVIFDKGALLFTTVGNNTTFQPNPNSVYQTEHLSYFKFVGRLVAKALFDGQLLDVYFTRSFYKHILGVKVTYHDIEAVDPDYYKNLKWMLENDISELPDLTFSMDADEEKLILYEKNEVSDYELKPGGRNIRVTEETKHEYVDLVAEHRLSTAIRPQINSFLQGFNELISRDLISIFNDKELELLISGLPEIDVIDLKANTEYTGYTSASTVINWFWEVAKSFSKEDMARFLQFVTGTSKVPLEGFKALQGISGPQRLQIHKAYGAPERLPSAHTCLTCPNILPRNN</sequence>
<reference evidence="11 12" key="1">
    <citation type="journal article" date="2020" name="Nat. Food">
        <title>A phased Vanilla planifolia genome enables genetic improvement of flavour and production.</title>
        <authorList>
            <person name="Hasing T."/>
            <person name="Tang H."/>
            <person name="Brym M."/>
            <person name="Khazi F."/>
            <person name="Huang T."/>
            <person name="Chambers A.H."/>
        </authorList>
    </citation>
    <scope>NUCLEOTIDE SEQUENCE [LARGE SCALE GENOMIC DNA]</scope>
    <source>
        <tissue evidence="11">Leaf</tissue>
    </source>
</reference>